<dbReference type="UniPathway" id="UPA00379">
    <property type="reaction ID" value="UER00549"/>
</dbReference>
<dbReference type="PANTHER" id="PTHR10362">
    <property type="entry name" value="HISTIDINE AMMONIA-LYASE"/>
    <property type="match status" value="1"/>
</dbReference>
<dbReference type="EMBL" id="CADCVK010000225">
    <property type="protein sequence ID" value="CAA9480074.1"/>
    <property type="molecule type" value="Genomic_DNA"/>
</dbReference>
<dbReference type="NCBIfam" id="TIGR01225">
    <property type="entry name" value="hutH"/>
    <property type="match status" value="1"/>
</dbReference>
<protein>
    <recommendedName>
        <fullName evidence="2 6">Histidine ammonia-lyase</fullName>
        <ecNumber evidence="2 6">4.3.1.3</ecNumber>
    </recommendedName>
</protein>
<evidence type="ECO:0000256" key="6">
    <source>
        <dbReference type="NCBIfam" id="TIGR01225"/>
    </source>
</evidence>
<proteinExistence type="inferred from homology"/>
<dbReference type="PROSITE" id="PS00488">
    <property type="entry name" value="PAL_HISTIDASE"/>
    <property type="match status" value="1"/>
</dbReference>
<evidence type="ECO:0000256" key="4">
    <source>
        <dbReference type="ARBA" id="ARBA00023239"/>
    </source>
</evidence>
<evidence type="ECO:0000256" key="3">
    <source>
        <dbReference type="ARBA" id="ARBA00022808"/>
    </source>
</evidence>
<keyword evidence="4 7" id="KW-0456">Lyase</keyword>
<dbReference type="CDD" id="cd00332">
    <property type="entry name" value="PAL-HAL"/>
    <property type="match status" value="1"/>
</dbReference>
<evidence type="ECO:0000256" key="1">
    <source>
        <dbReference type="ARBA" id="ARBA00005113"/>
    </source>
</evidence>
<dbReference type="InterPro" id="IPR005921">
    <property type="entry name" value="HutH"/>
</dbReference>
<gene>
    <name evidence="10" type="ORF">AVDCRST_MAG12-1450</name>
</gene>
<organism evidence="10">
    <name type="scientific">uncultured Rubrobacteraceae bacterium</name>
    <dbReference type="NCBI Taxonomy" id="349277"/>
    <lineage>
        <taxon>Bacteria</taxon>
        <taxon>Bacillati</taxon>
        <taxon>Actinomycetota</taxon>
        <taxon>Rubrobacteria</taxon>
        <taxon>Rubrobacterales</taxon>
        <taxon>Rubrobacteraceae</taxon>
        <taxon>environmental samples</taxon>
    </lineage>
</organism>
<comment type="pathway">
    <text evidence="1 8">Amino-acid degradation; L-histidine degradation into L-glutamate; N-formimidoyl-L-glutamate from L-histidine: step 1/3.</text>
</comment>
<dbReference type="GO" id="GO:0019556">
    <property type="term" value="P:L-histidine catabolic process to glutamate and formamide"/>
    <property type="evidence" value="ECO:0007669"/>
    <property type="project" value="UniProtKB-UniPathway"/>
</dbReference>
<dbReference type="GO" id="GO:0019557">
    <property type="term" value="P:L-histidine catabolic process to glutamate and formate"/>
    <property type="evidence" value="ECO:0007669"/>
    <property type="project" value="UniProtKB-UniPathway"/>
</dbReference>
<dbReference type="AlphaFoldDB" id="A0A6J4RYA7"/>
<dbReference type="Pfam" id="PF00221">
    <property type="entry name" value="Lyase_aromatic"/>
    <property type="match status" value="1"/>
</dbReference>
<name>A0A6J4RYA7_9ACTN</name>
<dbReference type="Gene3D" id="1.20.200.10">
    <property type="entry name" value="Fumarase/aspartase (Central domain)"/>
    <property type="match status" value="1"/>
</dbReference>
<evidence type="ECO:0000256" key="9">
    <source>
        <dbReference type="RuleBase" id="RU004480"/>
    </source>
</evidence>
<dbReference type="InterPro" id="IPR008948">
    <property type="entry name" value="L-Aspartase-like"/>
</dbReference>
<sequence>MRSAAGAVRVEGMDPAAVVAVARSGAKVEAGEEARGRVRAARRHVEGISSGERAVYGVNTGFGALANTRIAPEAGRELQRSLLLSHAAGVGPFVEPEVVRGMMAVRVKTLAMGFSGVRVELVDALADMLNAGVVPAVPEHGSLGASGDLAPLAHIGLCLCGEGWALEDGEAIPASEALSGRGLEPFVLREKEGLSLINGTDGMLAMLVLALEDFGLLLDTADLAAAMSVEAAFGTDRVFREELHALRPHPGQAESARNISVMLSGSGIVSSHQASDHLVQDPYSLRCAPVVGGAARDTLGFARLVARRELGSVTDNPVVLSDGRVESAGNFHGEPLALPLDFLAIAASEVGAISERRIDRLLDPSRSQGLPAFLAPEPGVNSGFMIAHYTAAALAEENRRLANPASTGSLPTSAMQEDHNSMGWSAGRKLRGVLANLSRILAAELLCAAQAIELRAPLEPAPATRAAVEKIRERVPPTARDRFLAPDLRTMQELVLSGEAVGAAMETVEHRVRATRRQP</sequence>
<evidence type="ECO:0000256" key="5">
    <source>
        <dbReference type="ARBA" id="ARBA00049269"/>
    </source>
</evidence>
<dbReference type="Gene3D" id="1.10.275.10">
    <property type="entry name" value="Fumarase/aspartase (N-terminal domain)"/>
    <property type="match status" value="1"/>
</dbReference>
<comment type="catalytic activity">
    <reaction evidence="5 8">
        <text>L-histidine = trans-urocanate + NH4(+)</text>
        <dbReference type="Rhea" id="RHEA:21232"/>
        <dbReference type="ChEBI" id="CHEBI:17771"/>
        <dbReference type="ChEBI" id="CHEBI:28938"/>
        <dbReference type="ChEBI" id="CHEBI:57595"/>
        <dbReference type="EC" id="4.3.1.3"/>
    </reaction>
</comment>
<dbReference type="GO" id="GO:0005737">
    <property type="term" value="C:cytoplasm"/>
    <property type="evidence" value="ECO:0007669"/>
    <property type="project" value="UniProtKB-SubCell"/>
</dbReference>
<dbReference type="InterPro" id="IPR022313">
    <property type="entry name" value="Phe/His_NH3-lyase_AS"/>
</dbReference>
<dbReference type="InterPro" id="IPR024083">
    <property type="entry name" value="Fumarase/histidase_N"/>
</dbReference>
<reference evidence="10" key="1">
    <citation type="submission" date="2020-02" db="EMBL/GenBank/DDBJ databases">
        <authorList>
            <person name="Meier V. D."/>
        </authorList>
    </citation>
    <scope>NUCLEOTIDE SEQUENCE</scope>
    <source>
        <strain evidence="10">AVDCRST_MAG12</strain>
    </source>
</reference>
<accession>A0A6J4RYA7</accession>
<evidence type="ECO:0000313" key="10">
    <source>
        <dbReference type="EMBL" id="CAA9480074.1"/>
    </source>
</evidence>
<keyword evidence="3 8" id="KW-0369">Histidine metabolism</keyword>
<evidence type="ECO:0000256" key="8">
    <source>
        <dbReference type="RuleBase" id="RU004479"/>
    </source>
</evidence>
<comment type="similarity">
    <text evidence="7">Belongs to the PAL/histidase family.</text>
</comment>
<comment type="subcellular location">
    <subcellularLocation>
        <location evidence="9">Cytoplasm</location>
    </subcellularLocation>
</comment>
<dbReference type="InterPro" id="IPR001106">
    <property type="entry name" value="Aromatic_Lyase"/>
</dbReference>
<evidence type="ECO:0000256" key="7">
    <source>
        <dbReference type="RuleBase" id="RU003954"/>
    </source>
</evidence>
<dbReference type="FunFam" id="1.10.275.10:FF:000005">
    <property type="entry name" value="Histidine ammonia-lyase"/>
    <property type="match status" value="1"/>
</dbReference>
<dbReference type="SUPFAM" id="SSF48557">
    <property type="entry name" value="L-aspartase-like"/>
    <property type="match status" value="1"/>
</dbReference>
<dbReference type="NCBIfam" id="NF006871">
    <property type="entry name" value="PRK09367.1"/>
    <property type="match status" value="1"/>
</dbReference>
<dbReference type="EC" id="4.3.1.3" evidence="2 6"/>
<evidence type="ECO:0000256" key="2">
    <source>
        <dbReference type="ARBA" id="ARBA00012994"/>
    </source>
</evidence>
<dbReference type="GO" id="GO:0004397">
    <property type="term" value="F:histidine ammonia-lyase activity"/>
    <property type="evidence" value="ECO:0007669"/>
    <property type="project" value="UniProtKB-UniRule"/>
</dbReference>